<dbReference type="SUPFAM" id="SSF53167">
    <property type="entry name" value="Purine and uridine phosphorylases"/>
    <property type="match status" value="1"/>
</dbReference>
<reference evidence="5" key="1">
    <citation type="submission" date="2023-06" db="EMBL/GenBank/DDBJ databases">
        <title>Black Yeasts Isolated from many extreme environments.</title>
        <authorList>
            <person name="Coleine C."/>
            <person name="Stajich J.E."/>
            <person name="Selbmann L."/>
        </authorList>
    </citation>
    <scope>NUCLEOTIDE SEQUENCE</scope>
    <source>
        <strain evidence="5">CCFEE 5200</strain>
    </source>
</reference>
<dbReference type="PANTHER" id="PTHR46832">
    <property type="entry name" value="5'-METHYLTHIOADENOSINE/S-ADENOSYLHOMOCYSTEINE NUCLEOSIDASE"/>
    <property type="match status" value="1"/>
</dbReference>
<organism evidence="5 6">
    <name type="scientific">Friedmanniomyces endolithicus</name>
    <dbReference type="NCBI Taxonomy" id="329885"/>
    <lineage>
        <taxon>Eukaryota</taxon>
        <taxon>Fungi</taxon>
        <taxon>Dikarya</taxon>
        <taxon>Ascomycota</taxon>
        <taxon>Pezizomycotina</taxon>
        <taxon>Dothideomycetes</taxon>
        <taxon>Dothideomycetidae</taxon>
        <taxon>Mycosphaerellales</taxon>
        <taxon>Teratosphaeriaceae</taxon>
        <taxon>Friedmanniomyces</taxon>
    </lineage>
</organism>
<dbReference type="GO" id="GO:0005829">
    <property type="term" value="C:cytosol"/>
    <property type="evidence" value="ECO:0007669"/>
    <property type="project" value="TreeGrafter"/>
</dbReference>
<evidence type="ECO:0000313" key="5">
    <source>
        <dbReference type="EMBL" id="KAK0975744.1"/>
    </source>
</evidence>
<keyword evidence="2" id="KW-0051">Antiviral defense</keyword>
<feature type="domain" description="Nucleoside phosphorylase" evidence="3">
    <location>
        <begin position="14"/>
        <end position="249"/>
    </location>
</feature>
<evidence type="ECO:0008006" key="7">
    <source>
        <dbReference type="Google" id="ProtNLM"/>
    </source>
</evidence>
<name>A0AAN6QNP1_9PEZI</name>
<keyword evidence="1" id="KW-0547">Nucleotide-binding</keyword>
<dbReference type="GO" id="GO:0000166">
    <property type="term" value="F:nucleotide binding"/>
    <property type="evidence" value="ECO:0007669"/>
    <property type="project" value="UniProtKB-KW"/>
</dbReference>
<comment type="caution">
    <text evidence="5">The sequence shown here is derived from an EMBL/GenBank/DDBJ whole genome shotgun (WGS) entry which is preliminary data.</text>
</comment>
<evidence type="ECO:0000259" key="3">
    <source>
        <dbReference type="Pfam" id="PF01048"/>
    </source>
</evidence>
<dbReference type="InterPro" id="IPR046876">
    <property type="entry name" value="Prok_STING"/>
</dbReference>
<dbReference type="GO" id="GO:0008782">
    <property type="term" value="F:adenosylhomocysteine nucleosidase activity"/>
    <property type="evidence" value="ECO:0007669"/>
    <property type="project" value="TreeGrafter"/>
</dbReference>
<sequence length="421" mass="46058">MAETPLRRLRSCALAIFCGKPEEITIIATELGARERISGTAVDGVDNGHIFHIGKMEFVGGKKLGFYVTSSLRQGLVPFAIATGALISVLRPRFAIHAGVCAGNKKQGVRLMDVVCGDSAMSLEDGKWALKNDTLTFLPDYETVSSPVAGLIPFASTRDNVHYGFYVSGSAVREDAPAIFEKIELTITRKVLALEMEASAFLKLCSHSKHTNVLALGVLKGVSDLGDEDRGRDPEVYEEALRETGKVLKDWVRNCFSSMTWEPSEEAEPGAKLARTYYTNFVQRVVDALSAGLPVTVEAVQENSTAPAPRPTAVKIVMPPDDNVDYFAEQGQLEEIAGTYALQNAVVGQKSFKRTAYCKGENLVDFPRCLNGLCDTDEPAYQALVFRRFLEARPYFRRIEGRDAPAQVLTWGEFVQVSAGS</sequence>
<gene>
    <name evidence="5" type="ORF">LTR91_013886</name>
</gene>
<evidence type="ECO:0000313" key="6">
    <source>
        <dbReference type="Proteomes" id="UP001175353"/>
    </source>
</evidence>
<dbReference type="PANTHER" id="PTHR46832:SF1">
    <property type="entry name" value="5'-METHYLTHIOADENOSINE_S-ADENOSYLHOMOCYSTEINE NUCLEOSIDASE"/>
    <property type="match status" value="1"/>
</dbReference>
<keyword evidence="6" id="KW-1185">Reference proteome</keyword>
<dbReference type="EMBL" id="JAUJLE010000144">
    <property type="protein sequence ID" value="KAK0975744.1"/>
    <property type="molecule type" value="Genomic_DNA"/>
</dbReference>
<dbReference type="AlphaFoldDB" id="A0AAN6QNP1"/>
<dbReference type="Pfam" id="PF01048">
    <property type="entry name" value="PNP_UDP_1"/>
    <property type="match status" value="1"/>
</dbReference>
<dbReference type="InterPro" id="IPR000845">
    <property type="entry name" value="Nucleoside_phosphorylase_d"/>
</dbReference>
<dbReference type="GO" id="GO:0008930">
    <property type="term" value="F:methylthioadenosine nucleosidase activity"/>
    <property type="evidence" value="ECO:0007669"/>
    <property type="project" value="TreeGrafter"/>
</dbReference>
<dbReference type="Gene3D" id="3.40.50.1580">
    <property type="entry name" value="Nucleoside phosphorylase domain"/>
    <property type="match status" value="1"/>
</dbReference>
<dbReference type="GO" id="GO:0051607">
    <property type="term" value="P:defense response to virus"/>
    <property type="evidence" value="ECO:0007669"/>
    <property type="project" value="UniProtKB-KW"/>
</dbReference>
<protein>
    <recommendedName>
        <fullName evidence="7">Nucleoside phosphorylase domain-containing protein</fullName>
    </recommendedName>
</protein>
<dbReference type="InterPro" id="IPR035994">
    <property type="entry name" value="Nucleoside_phosphorylase_sf"/>
</dbReference>
<dbReference type="GO" id="GO:0009116">
    <property type="term" value="P:nucleoside metabolic process"/>
    <property type="evidence" value="ECO:0007669"/>
    <property type="project" value="InterPro"/>
</dbReference>
<accession>A0AAN6QNP1</accession>
<proteinExistence type="predicted"/>
<evidence type="ECO:0000256" key="2">
    <source>
        <dbReference type="ARBA" id="ARBA00023118"/>
    </source>
</evidence>
<dbReference type="GO" id="GO:0019284">
    <property type="term" value="P:L-methionine salvage from S-adenosylmethionine"/>
    <property type="evidence" value="ECO:0007669"/>
    <property type="project" value="TreeGrafter"/>
</dbReference>
<dbReference type="Pfam" id="PF20300">
    <property type="entry name" value="prok_STING"/>
    <property type="match status" value="1"/>
</dbReference>
<evidence type="ECO:0000259" key="4">
    <source>
        <dbReference type="Pfam" id="PF20300"/>
    </source>
</evidence>
<feature type="domain" description="Prokaryotic STING" evidence="4">
    <location>
        <begin position="271"/>
        <end position="374"/>
    </location>
</feature>
<dbReference type="Proteomes" id="UP001175353">
    <property type="component" value="Unassembled WGS sequence"/>
</dbReference>
<evidence type="ECO:0000256" key="1">
    <source>
        <dbReference type="ARBA" id="ARBA00022741"/>
    </source>
</evidence>